<organism evidence="5 6">
    <name type="scientific">Bacillus yunxiaonensis</name>
    <dbReference type="NCBI Taxonomy" id="3127665"/>
    <lineage>
        <taxon>Bacteria</taxon>
        <taxon>Bacillati</taxon>
        <taxon>Bacillota</taxon>
        <taxon>Bacilli</taxon>
        <taxon>Bacillales</taxon>
        <taxon>Bacillaceae</taxon>
        <taxon>Bacillus</taxon>
    </lineage>
</organism>
<reference evidence="5 6" key="1">
    <citation type="submission" date="2024-01" db="EMBL/GenBank/DDBJ databases">
        <title>Seven novel Bacillus-like species.</title>
        <authorList>
            <person name="Liu G."/>
        </authorList>
    </citation>
    <scope>NUCLEOTIDE SEQUENCE [LARGE SCALE GENOMIC DNA]</scope>
    <source>
        <strain evidence="5 6">FJAT-53711</strain>
    </source>
</reference>
<dbReference type="RefSeq" id="WP_336481542.1">
    <property type="nucleotide sequence ID" value="NZ_JBAWSV010000002.1"/>
</dbReference>
<evidence type="ECO:0000256" key="2">
    <source>
        <dbReference type="ARBA" id="ARBA00022596"/>
    </source>
</evidence>
<keyword evidence="6" id="KW-1185">Reference proteome</keyword>
<gene>
    <name evidence="5" type="ORF">WAX78_06745</name>
</gene>
<evidence type="ECO:0000256" key="4">
    <source>
        <dbReference type="SAM" id="MobiDB-lite"/>
    </source>
</evidence>
<keyword evidence="1" id="KW-0479">Metal-binding</keyword>
<sequence length="130" mass="14526">MNLRGGENMKMKIIIVSMVFIVVGGAGIYTAVAASPNLIKTSAEKPKETIQQSKKEKSISEEEKMHKTANKLGVSTEGKTKEQIQKEIDAVRSEKRQELLREYAKELGIEIEGKTDEQLIQEIGKIQHSK</sequence>
<dbReference type="Gene3D" id="1.20.1270.30">
    <property type="match status" value="1"/>
</dbReference>
<dbReference type="Proteomes" id="UP001367922">
    <property type="component" value="Unassembled WGS sequence"/>
</dbReference>
<dbReference type="InterPro" id="IPR016101">
    <property type="entry name" value="CO_DH_a-bundle"/>
</dbReference>
<protein>
    <submittedName>
        <fullName evidence="5">Uncharacterized protein</fullName>
    </submittedName>
</protein>
<dbReference type="EMBL" id="JBAWSV010000002">
    <property type="protein sequence ID" value="MEI4829148.1"/>
    <property type="molecule type" value="Genomic_DNA"/>
</dbReference>
<proteinExistence type="predicted"/>
<accession>A0ABU8FT88</accession>
<evidence type="ECO:0000313" key="6">
    <source>
        <dbReference type="Proteomes" id="UP001367922"/>
    </source>
</evidence>
<keyword evidence="2" id="KW-0533">Nickel</keyword>
<feature type="compositionally biased region" description="Basic and acidic residues" evidence="4">
    <location>
        <begin position="42"/>
        <end position="66"/>
    </location>
</feature>
<evidence type="ECO:0000256" key="1">
    <source>
        <dbReference type="ARBA" id="ARBA00022485"/>
    </source>
</evidence>
<feature type="region of interest" description="Disordered" evidence="4">
    <location>
        <begin position="40"/>
        <end position="80"/>
    </location>
</feature>
<evidence type="ECO:0000256" key="3">
    <source>
        <dbReference type="ARBA" id="ARBA00023002"/>
    </source>
</evidence>
<comment type="caution">
    <text evidence="5">The sequence shown here is derived from an EMBL/GenBank/DDBJ whole genome shotgun (WGS) entry which is preliminary data.</text>
</comment>
<keyword evidence="3" id="KW-0560">Oxidoreductase</keyword>
<keyword evidence="1" id="KW-0411">Iron-sulfur</keyword>
<keyword evidence="1" id="KW-0408">Iron</keyword>
<name>A0ABU8FT88_9BACI</name>
<evidence type="ECO:0000313" key="5">
    <source>
        <dbReference type="EMBL" id="MEI4829148.1"/>
    </source>
</evidence>
<keyword evidence="1" id="KW-0004">4Fe-4S</keyword>